<evidence type="ECO:0000313" key="2">
    <source>
        <dbReference type="EMBL" id="GGP12705.1"/>
    </source>
</evidence>
<comment type="caution">
    <text evidence="2">The sequence shown here is derived from an EMBL/GenBank/DDBJ whole genome shotgun (WGS) entry which is preliminary data.</text>
</comment>
<dbReference type="Gene3D" id="3.90.25.10">
    <property type="entry name" value="UDP-galactose 4-epimerase, domain 1"/>
    <property type="match status" value="1"/>
</dbReference>
<dbReference type="PANTHER" id="PTHR43245:SF13">
    <property type="entry name" value="UDP-D-APIOSE_UDP-D-XYLOSE SYNTHASE 2"/>
    <property type="match status" value="1"/>
</dbReference>
<dbReference type="InterPro" id="IPR050177">
    <property type="entry name" value="Lipid_A_modif_metabolic_enz"/>
</dbReference>
<name>A0A918ABZ5_9ACTN</name>
<gene>
    <name evidence="2" type="ORF">GCM10012278_61570</name>
</gene>
<sequence length="292" mass="30261">MSTVVLFGATGFLGRQVRALLADDPRVSRLLCPGRTELDLLAATPDDAARLLRAARPTVVLNCVGRLSGGYDELLRGNATATAVLVEAIVAAVPQARFVRLGSAAEYGPTEHGHSVHEQDPVRPAGAYGISHLAGTLLVERAALDGRLDGASLRIFNPVGPGTSGESVLGRAGGALKRAVAARAAHIELGPLGAYRDFVDVRDVAGAVVRAAFVPELTERIFNVGSGRAVTVRQAVAMLAARAGFGGEVRESAPASARSAGVTWSRADTGRAARVLGWQPEYGLADSIKAMA</sequence>
<dbReference type="InterPro" id="IPR036291">
    <property type="entry name" value="NAD(P)-bd_dom_sf"/>
</dbReference>
<protein>
    <recommendedName>
        <fullName evidence="1">NAD-dependent epimerase/dehydratase domain-containing protein</fullName>
    </recommendedName>
</protein>
<evidence type="ECO:0000259" key="1">
    <source>
        <dbReference type="Pfam" id="PF01370"/>
    </source>
</evidence>
<dbReference type="EMBL" id="BMNK01000012">
    <property type="protein sequence ID" value="GGP12705.1"/>
    <property type="molecule type" value="Genomic_DNA"/>
</dbReference>
<reference evidence="2" key="1">
    <citation type="journal article" date="2014" name="Int. J. Syst. Evol. Microbiol.">
        <title>Complete genome sequence of Corynebacterium casei LMG S-19264T (=DSM 44701T), isolated from a smear-ripened cheese.</title>
        <authorList>
            <consortium name="US DOE Joint Genome Institute (JGI-PGF)"/>
            <person name="Walter F."/>
            <person name="Albersmeier A."/>
            <person name="Kalinowski J."/>
            <person name="Ruckert C."/>
        </authorList>
    </citation>
    <scope>NUCLEOTIDE SEQUENCE</scope>
    <source>
        <strain evidence="2">CGMCC 4.7430</strain>
    </source>
</reference>
<dbReference type="AlphaFoldDB" id="A0A918ABZ5"/>
<dbReference type="Pfam" id="PF01370">
    <property type="entry name" value="Epimerase"/>
    <property type="match status" value="1"/>
</dbReference>
<reference evidence="2" key="2">
    <citation type="submission" date="2020-09" db="EMBL/GenBank/DDBJ databases">
        <authorList>
            <person name="Sun Q."/>
            <person name="Zhou Y."/>
        </authorList>
    </citation>
    <scope>NUCLEOTIDE SEQUENCE</scope>
    <source>
        <strain evidence="2">CGMCC 4.7430</strain>
    </source>
</reference>
<accession>A0A918ABZ5</accession>
<dbReference type="PANTHER" id="PTHR43245">
    <property type="entry name" value="BIFUNCTIONAL POLYMYXIN RESISTANCE PROTEIN ARNA"/>
    <property type="match status" value="1"/>
</dbReference>
<dbReference type="Proteomes" id="UP000660745">
    <property type="component" value="Unassembled WGS sequence"/>
</dbReference>
<organism evidence="2 3">
    <name type="scientific">Nonomuraea glycinis</name>
    <dbReference type="NCBI Taxonomy" id="2047744"/>
    <lineage>
        <taxon>Bacteria</taxon>
        <taxon>Bacillati</taxon>
        <taxon>Actinomycetota</taxon>
        <taxon>Actinomycetes</taxon>
        <taxon>Streptosporangiales</taxon>
        <taxon>Streptosporangiaceae</taxon>
        <taxon>Nonomuraea</taxon>
    </lineage>
</organism>
<dbReference type="SUPFAM" id="SSF51735">
    <property type="entry name" value="NAD(P)-binding Rossmann-fold domains"/>
    <property type="match status" value="1"/>
</dbReference>
<keyword evidence="3" id="KW-1185">Reference proteome</keyword>
<feature type="domain" description="NAD-dependent epimerase/dehydratase" evidence="1">
    <location>
        <begin position="4"/>
        <end position="225"/>
    </location>
</feature>
<evidence type="ECO:0000313" key="3">
    <source>
        <dbReference type="Proteomes" id="UP000660745"/>
    </source>
</evidence>
<dbReference type="Gene3D" id="3.40.50.720">
    <property type="entry name" value="NAD(P)-binding Rossmann-like Domain"/>
    <property type="match status" value="1"/>
</dbReference>
<dbReference type="InterPro" id="IPR001509">
    <property type="entry name" value="Epimerase_deHydtase"/>
</dbReference>
<proteinExistence type="predicted"/>
<dbReference type="RefSeq" id="WP_189142230.1">
    <property type="nucleotide sequence ID" value="NZ_BMNK01000012.1"/>
</dbReference>